<reference evidence="2 3" key="1">
    <citation type="journal article" date="2014" name="FEMS Microbiol. Ecol.">
        <title>Genomic differentiation among two strains of the PS1 clade isolated from geographically separated marine habitats.</title>
        <authorList>
            <person name="Jimenez-Infante F."/>
            <person name="Ngugi D.K."/>
            <person name="Alam I."/>
            <person name="Rashid M."/>
            <person name="Baalawi W."/>
            <person name="Kamau A.A."/>
            <person name="Bajic V.B."/>
            <person name="Stingl U."/>
        </authorList>
    </citation>
    <scope>NUCLEOTIDE SEQUENCE [LARGE SCALE GENOMIC DNA]</scope>
    <source>
        <strain evidence="2 3">RS24</strain>
    </source>
</reference>
<sequence length="151" mass="16382">MTDQQDTSSLHGNCLWVNETGVLILGKAASGKTGLTLAMINSGRGTLVADDQVIINRAHKILMACPPEALKGMMHIHGIGIVDFDYMAPVPLHLIIQLVPHEDVPLIAEKSEKEIEGLSLPLLRLAGHEASSADTLWLATELLKKEMLFKV</sequence>
<dbReference type="OrthoDB" id="8326226at2"/>
<evidence type="ECO:0000313" key="2">
    <source>
        <dbReference type="EMBL" id="ERL46741.1"/>
    </source>
</evidence>
<dbReference type="AlphaFoldDB" id="U2XVD9"/>
<protein>
    <submittedName>
        <fullName evidence="2">Protein ApaG</fullName>
    </submittedName>
</protein>
<keyword evidence="3" id="KW-1185">Reference proteome</keyword>
<dbReference type="GO" id="GO:0005524">
    <property type="term" value="F:ATP binding"/>
    <property type="evidence" value="ECO:0007669"/>
    <property type="project" value="InterPro"/>
</dbReference>
<dbReference type="InterPro" id="IPR011104">
    <property type="entry name" value="Hpr_kin/Pase_C"/>
</dbReference>
<organism evidence="2 3">
    <name type="scientific">Candidatus Micropelagius thuwalensis</name>
    <dbReference type="NCBI Taxonomy" id="1397666"/>
    <lineage>
        <taxon>Bacteria</taxon>
        <taxon>Pseudomonadati</taxon>
        <taxon>Pseudomonadota</taxon>
        <taxon>Alphaproteobacteria</taxon>
        <taxon>PS1 clade</taxon>
        <taxon>Candidatus Micropelagius</taxon>
    </lineage>
</organism>
<dbReference type="EMBL" id="AWXE01000004">
    <property type="protein sequence ID" value="ERL46741.1"/>
    <property type="molecule type" value="Genomic_DNA"/>
</dbReference>
<dbReference type="CDD" id="cd01918">
    <property type="entry name" value="HprK_C"/>
    <property type="match status" value="1"/>
</dbReference>
<accession>U2XVD9</accession>
<dbReference type="Proteomes" id="UP000016762">
    <property type="component" value="Unassembled WGS sequence"/>
</dbReference>
<dbReference type="GO" id="GO:0000155">
    <property type="term" value="F:phosphorelay sensor kinase activity"/>
    <property type="evidence" value="ECO:0007669"/>
    <property type="project" value="InterPro"/>
</dbReference>
<comment type="caution">
    <text evidence="2">The sequence shown here is derived from an EMBL/GenBank/DDBJ whole genome shotgun (WGS) entry which is preliminary data.</text>
</comment>
<dbReference type="InterPro" id="IPR027417">
    <property type="entry name" value="P-loop_NTPase"/>
</dbReference>
<evidence type="ECO:0000313" key="3">
    <source>
        <dbReference type="Proteomes" id="UP000016762"/>
    </source>
</evidence>
<gene>
    <name evidence="2" type="primary">apaG</name>
    <name evidence="2" type="ORF">RS24_01749</name>
</gene>
<dbReference type="Gene3D" id="3.40.50.300">
    <property type="entry name" value="P-loop containing nucleotide triphosphate hydrolases"/>
    <property type="match status" value="1"/>
</dbReference>
<dbReference type="STRING" id="1397666.RS24_01749"/>
<dbReference type="Pfam" id="PF07475">
    <property type="entry name" value="Hpr_kinase_C"/>
    <property type="match status" value="1"/>
</dbReference>
<name>U2XVD9_9PROT</name>
<dbReference type="SUPFAM" id="SSF53795">
    <property type="entry name" value="PEP carboxykinase-like"/>
    <property type="match status" value="1"/>
</dbReference>
<dbReference type="GO" id="GO:0006109">
    <property type="term" value="P:regulation of carbohydrate metabolic process"/>
    <property type="evidence" value="ECO:0007669"/>
    <property type="project" value="InterPro"/>
</dbReference>
<dbReference type="RefSeq" id="WP_021777719.1">
    <property type="nucleotide sequence ID" value="NZ_AWXE01000004.1"/>
</dbReference>
<evidence type="ECO:0000259" key="1">
    <source>
        <dbReference type="Pfam" id="PF07475"/>
    </source>
</evidence>
<proteinExistence type="predicted"/>
<dbReference type="PANTHER" id="PTHR30305">
    <property type="entry name" value="PROTEIN YJDM-RELATED"/>
    <property type="match status" value="1"/>
</dbReference>
<feature type="domain" description="HPr kinase/phosphorylase C-terminal" evidence="1">
    <location>
        <begin position="7"/>
        <end position="85"/>
    </location>
</feature>
<dbReference type="PANTHER" id="PTHR30305:SF1">
    <property type="entry name" value="HPR KINASE_PHOSPHORYLASE"/>
    <property type="match status" value="1"/>
</dbReference>
<dbReference type="eggNOG" id="COG1493">
    <property type="taxonomic scope" value="Bacteria"/>
</dbReference>